<dbReference type="PROSITE" id="PS00463">
    <property type="entry name" value="ZN2_CY6_FUNGAL_1"/>
    <property type="match status" value="1"/>
</dbReference>
<dbReference type="GO" id="GO:0003677">
    <property type="term" value="F:DNA binding"/>
    <property type="evidence" value="ECO:0007669"/>
    <property type="project" value="UniProtKB-KW"/>
</dbReference>
<gene>
    <name evidence="9" type="ORF">B0I35DRAFT_420624</name>
</gene>
<dbReference type="GO" id="GO:0000981">
    <property type="term" value="F:DNA-binding transcription factor activity, RNA polymerase II-specific"/>
    <property type="evidence" value="ECO:0007669"/>
    <property type="project" value="InterPro"/>
</dbReference>
<dbReference type="OrthoDB" id="10249920at2759"/>
<dbReference type="PANTHER" id="PTHR31313:SF81">
    <property type="entry name" value="TY1 ENHANCER ACTIVATOR"/>
    <property type="match status" value="1"/>
</dbReference>
<comment type="caution">
    <text evidence="9">The sequence shown here is derived from an EMBL/GenBank/DDBJ whole genome shotgun (WGS) entry which is preliminary data.</text>
</comment>
<feature type="domain" description="Zn(2)-C6 fungal-type" evidence="8">
    <location>
        <begin position="16"/>
        <end position="46"/>
    </location>
</feature>
<dbReference type="InterPro" id="IPR007219">
    <property type="entry name" value="XnlR_reg_dom"/>
</dbReference>
<evidence type="ECO:0000313" key="10">
    <source>
        <dbReference type="Proteomes" id="UP000813444"/>
    </source>
</evidence>
<keyword evidence="6" id="KW-0804">Transcription</keyword>
<reference evidence="9" key="1">
    <citation type="journal article" date="2021" name="Nat. Commun.">
        <title>Genetic determinants of endophytism in the Arabidopsis root mycobiome.</title>
        <authorList>
            <person name="Mesny F."/>
            <person name="Miyauchi S."/>
            <person name="Thiergart T."/>
            <person name="Pickel B."/>
            <person name="Atanasova L."/>
            <person name="Karlsson M."/>
            <person name="Huettel B."/>
            <person name="Barry K.W."/>
            <person name="Haridas S."/>
            <person name="Chen C."/>
            <person name="Bauer D."/>
            <person name="Andreopoulos W."/>
            <person name="Pangilinan J."/>
            <person name="LaButti K."/>
            <person name="Riley R."/>
            <person name="Lipzen A."/>
            <person name="Clum A."/>
            <person name="Drula E."/>
            <person name="Henrissat B."/>
            <person name="Kohler A."/>
            <person name="Grigoriev I.V."/>
            <person name="Martin F.M."/>
            <person name="Hacquard S."/>
        </authorList>
    </citation>
    <scope>NUCLEOTIDE SEQUENCE</scope>
    <source>
        <strain evidence="9">MPI-CAGE-CH-0235</strain>
    </source>
</reference>
<organism evidence="9 10">
    <name type="scientific">Stachybotrys elegans</name>
    <dbReference type="NCBI Taxonomy" id="80388"/>
    <lineage>
        <taxon>Eukaryota</taxon>
        <taxon>Fungi</taxon>
        <taxon>Dikarya</taxon>
        <taxon>Ascomycota</taxon>
        <taxon>Pezizomycotina</taxon>
        <taxon>Sordariomycetes</taxon>
        <taxon>Hypocreomycetidae</taxon>
        <taxon>Hypocreales</taxon>
        <taxon>Stachybotryaceae</taxon>
        <taxon>Stachybotrys</taxon>
    </lineage>
</organism>
<dbReference type="InterPro" id="IPR036864">
    <property type="entry name" value="Zn2-C6_fun-type_DNA-bd_sf"/>
</dbReference>
<dbReference type="GO" id="GO:0006351">
    <property type="term" value="P:DNA-templated transcription"/>
    <property type="evidence" value="ECO:0007669"/>
    <property type="project" value="InterPro"/>
</dbReference>
<comment type="subcellular location">
    <subcellularLocation>
        <location evidence="1">Nucleus</location>
    </subcellularLocation>
</comment>
<keyword evidence="5" id="KW-0238">DNA-binding</keyword>
<evidence type="ECO:0000256" key="4">
    <source>
        <dbReference type="ARBA" id="ARBA00023015"/>
    </source>
</evidence>
<dbReference type="CDD" id="cd00067">
    <property type="entry name" value="GAL4"/>
    <property type="match status" value="1"/>
</dbReference>
<accession>A0A8K0WXW5</accession>
<keyword evidence="3" id="KW-0862">Zinc</keyword>
<dbReference type="EMBL" id="JAGPNK010000001">
    <property type="protein sequence ID" value="KAH7329655.1"/>
    <property type="molecule type" value="Genomic_DNA"/>
</dbReference>
<evidence type="ECO:0000256" key="1">
    <source>
        <dbReference type="ARBA" id="ARBA00004123"/>
    </source>
</evidence>
<name>A0A8K0WXW5_9HYPO</name>
<sequence length="634" mass="72186">MTEMATPDLLQRTPLACEICRKRKRKCDGIQPMCTWCIQKRLDCHYVLDRPKRKRQDHGYVNDLESQVQLLKEEIRRLRNLHPVLAGSSHLALDFQDAEQDDSRLDPESQEDPISIGQNAAIDDMSMLMWRLTVQDGGETSFIGPSSNFCFVPDRSSLQRSEHGSATSMDALVQDDSKIASKLVELFDRHINTVHQFVDSSVIRDIASGTRDDGDFLKCAILAAASLFSSEPGDKRYGSSMARFVESQALQMCRIYPRPETVQALSIMCWRELGLNDENMAWMYNSMAVGLALHLGLHVSSLRNLKQNASTEASELVRLRTFWSTVLIDRIATSLLGRNCMLPWKRAHASPAVNLFTVNPTLDELVFDHHCRLWFIHDQYMDRIYAFDFERLDGAERQHLLLEAREQLLSFHRNLDDRVQLRNAHSEATVIIFHMSYHMSHLLIHRPYLKEPSGCATHQLSLRSMFFAASAIARLVRKFEADHHNFNLVPPFVVHSVQSAAIALLMTATSTQSQVRSQSINRLRVCIRALEAMNTRWPTANRAICVLRLLAHRWHIISALPMHLSSVLETKQTESSLPEVGMGSRESGHTDGIDMDLIGHYPADIHAELSEIHMDSQIWNDLGWDDLVVSYPKT</sequence>
<keyword evidence="7" id="KW-0539">Nucleus</keyword>
<dbReference type="AlphaFoldDB" id="A0A8K0WXW5"/>
<dbReference type="PROSITE" id="PS50048">
    <property type="entry name" value="ZN2_CY6_FUNGAL_2"/>
    <property type="match status" value="1"/>
</dbReference>
<evidence type="ECO:0000259" key="8">
    <source>
        <dbReference type="PROSITE" id="PS50048"/>
    </source>
</evidence>
<keyword evidence="2" id="KW-0479">Metal-binding</keyword>
<dbReference type="SMART" id="SM00066">
    <property type="entry name" value="GAL4"/>
    <property type="match status" value="1"/>
</dbReference>
<proteinExistence type="predicted"/>
<evidence type="ECO:0000256" key="6">
    <source>
        <dbReference type="ARBA" id="ARBA00023163"/>
    </source>
</evidence>
<protein>
    <recommendedName>
        <fullName evidence="8">Zn(2)-C6 fungal-type domain-containing protein</fullName>
    </recommendedName>
</protein>
<dbReference type="PANTHER" id="PTHR31313">
    <property type="entry name" value="TY1 ENHANCER ACTIVATOR"/>
    <property type="match status" value="1"/>
</dbReference>
<dbReference type="Pfam" id="PF00172">
    <property type="entry name" value="Zn_clus"/>
    <property type="match status" value="1"/>
</dbReference>
<dbReference type="InterPro" id="IPR001138">
    <property type="entry name" value="Zn2Cys6_DnaBD"/>
</dbReference>
<keyword evidence="10" id="KW-1185">Reference proteome</keyword>
<dbReference type="SMART" id="SM00906">
    <property type="entry name" value="Fungal_trans"/>
    <property type="match status" value="1"/>
</dbReference>
<dbReference type="SUPFAM" id="SSF57701">
    <property type="entry name" value="Zn2/Cys6 DNA-binding domain"/>
    <property type="match status" value="1"/>
</dbReference>
<evidence type="ECO:0000313" key="9">
    <source>
        <dbReference type="EMBL" id="KAH7329655.1"/>
    </source>
</evidence>
<evidence type="ECO:0000256" key="3">
    <source>
        <dbReference type="ARBA" id="ARBA00022833"/>
    </source>
</evidence>
<dbReference type="Pfam" id="PF04082">
    <property type="entry name" value="Fungal_trans"/>
    <property type="match status" value="1"/>
</dbReference>
<dbReference type="CDD" id="cd12148">
    <property type="entry name" value="fungal_TF_MHR"/>
    <property type="match status" value="1"/>
</dbReference>
<keyword evidence="4" id="KW-0805">Transcription regulation</keyword>
<evidence type="ECO:0000256" key="2">
    <source>
        <dbReference type="ARBA" id="ARBA00022723"/>
    </source>
</evidence>
<evidence type="ECO:0000256" key="7">
    <source>
        <dbReference type="ARBA" id="ARBA00023242"/>
    </source>
</evidence>
<dbReference type="GO" id="GO:0008270">
    <property type="term" value="F:zinc ion binding"/>
    <property type="evidence" value="ECO:0007669"/>
    <property type="project" value="InterPro"/>
</dbReference>
<dbReference type="GO" id="GO:0005634">
    <property type="term" value="C:nucleus"/>
    <property type="evidence" value="ECO:0007669"/>
    <property type="project" value="UniProtKB-SubCell"/>
</dbReference>
<dbReference type="Proteomes" id="UP000813444">
    <property type="component" value="Unassembled WGS sequence"/>
</dbReference>
<dbReference type="InterPro" id="IPR051615">
    <property type="entry name" value="Transcr_Regulatory_Elem"/>
</dbReference>
<evidence type="ECO:0000256" key="5">
    <source>
        <dbReference type="ARBA" id="ARBA00023125"/>
    </source>
</evidence>
<dbReference type="Gene3D" id="4.10.240.10">
    <property type="entry name" value="Zn(2)-C6 fungal-type DNA-binding domain"/>
    <property type="match status" value="1"/>
</dbReference>